<dbReference type="PANTHER" id="PTHR30482">
    <property type="entry name" value="HIGH-AFFINITY BRANCHED-CHAIN AMINO ACID TRANSPORT SYSTEM PERMEASE"/>
    <property type="match status" value="1"/>
</dbReference>
<evidence type="ECO:0000256" key="3">
    <source>
        <dbReference type="ARBA" id="ARBA00022692"/>
    </source>
</evidence>
<feature type="transmembrane region" description="Helical" evidence="6">
    <location>
        <begin position="82"/>
        <end position="103"/>
    </location>
</feature>
<keyword evidence="8" id="KW-1185">Reference proteome</keyword>
<dbReference type="InterPro" id="IPR001851">
    <property type="entry name" value="ABC_transp_permease"/>
</dbReference>
<dbReference type="EMBL" id="JBBKZV010000007">
    <property type="protein sequence ID" value="MEJ8823315.1"/>
    <property type="molecule type" value="Genomic_DNA"/>
</dbReference>
<dbReference type="InterPro" id="IPR043428">
    <property type="entry name" value="LivM-like"/>
</dbReference>
<evidence type="ECO:0000256" key="4">
    <source>
        <dbReference type="ARBA" id="ARBA00022989"/>
    </source>
</evidence>
<dbReference type="Proteomes" id="UP001363010">
    <property type="component" value="Unassembled WGS sequence"/>
</dbReference>
<comment type="subcellular location">
    <subcellularLocation>
        <location evidence="1">Cell membrane</location>
        <topology evidence="1">Multi-pass membrane protein</topology>
    </subcellularLocation>
</comment>
<protein>
    <submittedName>
        <fullName evidence="7">Branched-chain amino acid ABC transporter permease</fullName>
    </submittedName>
</protein>
<evidence type="ECO:0000256" key="1">
    <source>
        <dbReference type="ARBA" id="ARBA00004651"/>
    </source>
</evidence>
<feature type="transmembrane region" description="Helical" evidence="6">
    <location>
        <begin position="223"/>
        <end position="243"/>
    </location>
</feature>
<proteinExistence type="predicted"/>
<gene>
    <name evidence="7" type="ORF">WKW80_14935</name>
</gene>
<feature type="transmembrane region" description="Helical" evidence="6">
    <location>
        <begin position="147"/>
        <end position="167"/>
    </location>
</feature>
<feature type="transmembrane region" description="Helical" evidence="6">
    <location>
        <begin position="110"/>
        <end position="127"/>
    </location>
</feature>
<name>A0ABU8VZR4_9BURK</name>
<keyword evidence="2" id="KW-1003">Cell membrane</keyword>
<keyword evidence="5 6" id="KW-0472">Membrane</keyword>
<organism evidence="7 8">
    <name type="scientific">Variovorax humicola</name>
    <dbReference type="NCBI Taxonomy" id="1769758"/>
    <lineage>
        <taxon>Bacteria</taxon>
        <taxon>Pseudomonadati</taxon>
        <taxon>Pseudomonadota</taxon>
        <taxon>Betaproteobacteria</taxon>
        <taxon>Burkholderiales</taxon>
        <taxon>Comamonadaceae</taxon>
        <taxon>Variovorax</taxon>
    </lineage>
</organism>
<dbReference type="PANTHER" id="PTHR30482:SF10">
    <property type="entry name" value="HIGH-AFFINITY BRANCHED-CHAIN AMINO ACID TRANSPORT PROTEIN BRAE"/>
    <property type="match status" value="1"/>
</dbReference>
<keyword evidence="4 6" id="KW-1133">Transmembrane helix</keyword>
<dbReference type="RefSeq" id="WP_340364349.1">
    <property type="nucleotide sequence ID" value="NZ_JBBKZV010000007.1"/>
</dbReference>
<sequence length="313" mass="33296">MNLGNNKSVLAFVAALLALGALPWVGNDYLVGVGLTVLMWVALTQSWCVLSQLTGYVSLGLVVFYGLGAYFVVVTWQALPLWIAIPLGGLLAAAFAFLVGLPVMRVRGPYFVILTFGLAELVKYSIMTYESAAGIASRILFGAPDLWVIYLLMLALAAAAVVLLACVSRSRFGHGLRSLRENEEAAETLGVPVARFKLAAFVLSALIPGMVGGVMALRSTYFVPGQVFDPMISVTVIAMALLGGGDDEKGPLLGVVFLALLSELLWAQAPLLYMIILGLILVVFVLLVPNGLWGLLVERRGKASTAARLKVSP</sequence>
<evidence type="ECO:0000256" key="2">
    <source>
        <dbReference type="ARBA" id="ARBA00022475"/>
    </source>
</evidence>
<feature type="transmembrane region" description="Helical" evidence="6">
    <location>
        <begin position="250"/>
        <end position="267"/>
    </location>
</feature>
<feature type="transmembrane region" description="Helical" evidence="6">
    <location>
        <begin position="198"/>
        <end position="217"/>
    </location>
</feature>
<feature type="transmembrane region" description="Helical" evidence="6">
    <location>
        <begin position="273"/>
        <end position="296"/>
    </location>
</feature>
<keyword evidence="3 6" id="KW-0812">Transmembrane</keyword>
<evidence type="ECO:0000256" key="6">
    <source>
        <dbReference type="SAM" id="Phobius"/>
    </source>
</evidence>
<dbReference type="Pfam" id="PF02653">
    <property type="entry name" value="BPD_transp_2"/>
    <property type="match status" value="1"/>
</dbReference>
<feature type="transmembrane region" description="Helical" evidence="6">
    <location>
        <begin position="57"/>
        <end position="76"/>
    </location>
</feature>
<accession>A0ABU8VZR4</accession>
<dbReference type="CDD" id="cd06581">
    <property type="entry name" value="TM_PBP1_LivM_like"/>
    <property type="match status" value="1"/>
</dbReference>
<feature type="transmembrane region" description="Helical" evidence="6">
    <location>
        <begin position="30"/>
        <end position="50"/>
    </location>
</feature>
<evidence type="ECO:0000256" key="5">
    <source>
        <dbReference type="ARBA" id="ARBA00023136"/>
    </source>
</evidence>
<evidence type="ECO:0000313" key="7">
    <source>
        <dbReference type="EMBL" id="MEJ8823315.1"/>
    </source>
</evidence>
<comment type="caution">
    <text evidence="7">The sequence shown here is derived from an EMBL/GenBank/DDBJ whole genome shotgun (WGS) entry which is preliminary data.</text>
</comment>
<reference evidence="7 8" key="1">
    <citation type="submission" date="2024-03" db="EMBL/GenBank/DDBJ databases">
        <title>Novel species of the genus Variovorax.</title>
        <authorList>
            <person name="Liu Q."/>
            <person name="Xin Y.-H."/>
        </authorList>
    </citation>
    <scope>NUCLEOTIDE SEQUENCE [LARGE SCALE GENOMIC DNA]</scope>
    <source>
        <strain evidence="7 8">KACC 18501</strain>
    </source>
</reference>
<evidence type="ECO:0000313" key="8">
    <source>
        <dbReference type="Proteomes" id="UP001363010"/>
    </source>
</evidence>